<dbReference type="GO" id="GO:0005524">
    <property type="term" value="F:ATP binding"/>
    <property type="evidence" value="ECO:0007669"/>
    <property type="project" value="UniProtKB-KW"/>
</dbReference>
<feature type="compositionally biased region" description="Basic and acidic residues" evidence="6">
    <location>
        <begin position="311"/>
        <end position="322"/>
    </location>
</feature>
<dbReference type="InterPro" id="IPR050306">
    <property type="entry name" value="PfkB_Carbo_kinase"/>
</dbReference>
<dbReference type="STRING" id="571932.SAMN05421743_1087"/>
<dbReference type="GO" id="GO:0016301">
    <property type="term" value="F:kinase activity"/>
    <property type="evidence" value="ECO:0007669"/>
    <property type="project" value="UniProtKB-KW"/>
</dbReference>
<proteinExistence type="inferred from homology"/>
<comment type="similarity">
    <text evidence="1">Belongs to the carbohydrate kinase PfkB family.</text>
</comment>
<dbReference type="Pfam" id="PF00294">
    <property type="entry name" value="PfkB"/>
    <property type="match status" value="1"/>
</dbReference>
<dbReference type="PROSITE" id="PS00584">
    <property type="entry name" value="PFKB_KINASES_2"/>
    <property type="match status" value="1"/>
</dbReference>
<dbReference type="RefSeq" id="WP_093044994.1">
    <property type="nucleotide sequence ID" value="NZ_FNQR01000008.1"/>
</dbReference>
<keyword evidence="3" id="KW-0547">Nucleotide-binding</keyword>
<evidence type="ECO:0000256" key="3">
    <source>
        <dbReference type="ARBA" id="ARBA00022741"/>
    </source>
</evidence>
<evidence type="ECO:0000256" key="1">
    <source>
        <dbReference type="ARBA" id="ARBA00010688"/>
    </source>
</evidence>
<evidence type="ECO:0000259" key="7">
    <source>
        <dbReference type="Pfam" id="PF00294"/>
    </source>
</evidence>
<evidence type="ECO:0000256" key="6">
    <source>
        <dbReference type="SAM" id="MobiDB-lite"/>
    </source>
</evidence>
<dbReference type="InterPro" id="IPR002173">
    <property type="entry name" value="Carboh/pur_kinase_PfkB_CS"/>
</dbReference>
<name>A0A1H4DUU7_9BACI</name>
<dbReference type="PANTHER" id="PTHR43085:SF1">
    <property type="entry name" value="PSEUDOURIDINE KINASE-RELATED"/>
    <property type="match status" value="1"/>
</dbReference>
<evidence type="ECO:0000256" key="4">
    <source>
        <dbReference type="ARBA" id="ARBA00022777"/>
    </source>
</evidence>
<dbReference type="InterPro" id="IPR011611">
    <property type="entry name" value="PfkB_dom"/>
</dbReference>
<dbReference type="PANTHER" id="PTHR43085">
    <property type="entry name" value="HEXOKINASE FAMILY MEMBER"/>
    <property type="match status" value="1"/>
</dbReference>
<keyword evidence="5" id="KW-0067">ATP-binding</keyword>
<dbReference type="InterPro" id="IPR029056">
    <property type="entry name" value="Ribokinase-like"/>
</dbReference>
<feature type="domain" description="Carbohydrate kinase PfkB" evidence="7">
    <location>
        <begin position="5"/>
        <end position="303"/>
    </location>
</feature>
<dbReference type="AlphaFoldDB" id="A0A1H4DUU7"/>
<keyword evidence="4 8" id="KW-0418">Kinase</keyword>
<evidence type="ECO:0000313" key="8">
    <source>
        <dbReference type="EMBL" id="SEA76278.1"/>
    </source>
</evidence>
<protein>
    <submittedName>
        <fullName evidence="8">2-dehydro-3-deoxygluconokinase</fullName>
    </submittedName>
</protein>
<dbReference type="EMBL" id="FNQR01000008">
    <property type="protein sequence ID" value="SEA76278.1"/>
    <property type="molecule type" value="Genomic_DNA"/>
</dbReference>
<dbReference type="CDD" id="cd01166">
    <property type="entry name" value="KdgK"/>
    <property type="match status" value="1"/>
</dbReference>
<keyword evidence="9" id="KW-1185">Reference proteome</keyword>
<organism evidence="8 9">
    <name type="scientific">Thalassobacillus cyri</name>
    <dbReference type="NCBI Taxonomy" id="571932"/>
    <lineage>
        <taxon>Bacteria</taxon>
        <taxon>Bacillati</taxon>
        <taxon>Bacillota</taxon>
        <taxon>Bacilli</taxon>
        <taxon>Bacillales</taxon>
        <taxon>Bacillaceae</taxon>
        <taxon>Thalassobacillus</taxon>
    </lineage>
</organism>
<gene>
    <name evidence="8" type="ORF">SAMN05421743_1087</name>
</gene>
<dbReference type="Proteomes" id="UP000198584">
    <property type="component" value="Unassembled WGS sequence"/>
</dbReference>
<evidence type="ECO:0000256" key="5">
    <source>
        <dbReference type="ARBA" id="ARBA00022840"/>
    </source>
</evidence>
<dbReference type="Gene3D" id="3.40.1190.20">
    <property type="match status" value="1"/>
</dbReference>
<keyword evidence="2" id="KW-0808">Transferase</keyword>
<sequence length="322" mass="35334">MNNLDVVTLGETMVLFSTRENLPLDYVHQFQKQIGGAESNVAIGLARLGHRVGWISKLGSDPFGQYVNKFIRGEGVDTSEVLFTEKAPTAVFFKESLSEGNVNVYYYRKGSAASMLSPHDLNEAYIRQAKFLHITGITPALSETCNQAIYEAIEIAKRNHLTIVFDPNIRYKLFPDEDEARKTLLAIASEADVLLPGLDEGEFLTGESTPEKISSRLRQHKEQKVIIKLGEDGAYYQTADGAGYVDGFPVDQVVDPVGAGDAFASGVISGLIEEKPIEAAVRQGNAMGAFVVQMNGDIEGTPTKKQLADLLDPKQNKRDVHR</sequence>
<evidence type="ECO:0000256" key="2">
    <source>
        <dbReference type="ARBA" id="ARBA00022679"/>
    </source>
</evidence>
<accession>A0A1H4DUU7</accession>
<reference evidence="8 9" key="1">
    <citation type="submission" date="2016-10" db="EMBL/GenBank/DDBJ databases">
        <authorList>
            <person name="de Groot N.N."/>
        </authorList>
    </citation>
    <scope>NUCLEOTIDE SEQUENCE [LARGE SCALE GENOMIC DNA]</scope>
    <source>
        <strain evidence="8 9">CCM7597</strain>
    </source>
</reference>
<feature type="region of interest" description="Disordered" evidence="6">
    <location>
        <begin position="303"/>
        <end position="322"/>
    </location>
</feature>
<dbReference type="SUPFAM" id="SSF53613">
    <property type="entry name" value="Ribokinase-like"/>
    <property type="match status" value="1"/>
</dbReference>
<dbReference type="OrthoDB" id="9813569at2"/>
<evidence type="ECO:0000313" key="9">
    <source>
        <dbReference type="Proteomes" id="UP000198584"/>
    </source>
</evidence>